<dbReference type="GO" id="GO:0004316">
    <property type="term" value="F:3-oxoacyl-[acyl-carrier-protein] reductase (NADPH) activity"/>
    <property type="evidence" value="ECO:0007669"/>
    <property type="project" value="UniProtKB-EC"/>
</dbReference>
<protein>
    <submittedName>
        <fullName evidence="3">3-oxoacyl-[acyl-carrier-protein] reductase FabG</fullName>
        <ecNumber evidence="3">1.1.1.100</ecNumber>
    </submittedName>
</protein>
<keyword evidence="2 3" id="KW-0560">Oxidoreductase</keyword>
<reference evidence="3" key="1">
    <citation type="submission" date="2022-01" db="EMBL/GenBank/DDBJ databases">
        <authorList>
            <person name="Criscuolo A."/>
        </authorList>
    </citation>
    <scope>NUCLEOTIDE SEQUENCE</scope>
    <source>
        <strain evidence="3">CIP111893</strain>
    </source>
</reference>
<gene>
    <name evidence="3" type="primary">fabG_1</name>
    <name evidence="3" type="ORF">PAECIP111893_00348</name>
</gene>
<name>A0ABN8G1A7_9BACL</name>
<accession>A0ABN8G1A7</accession>
<evidence type="ECO:0000256" key="2">
    <source>
        <dbReference type="ARBA" id="ARBA00023002"/>
    </source>
</evidence>
<dbReference type="PRINTS" id="PR00080">
    <property type="entry name" value="SDRFAMILY"/>
</dbReference>
<dbReference type="Pfam" id="PF13561">
    <property type="entry name" value="adh_short_C2"/>
    <property type="match status" value="1"/>
</dbReference>
<dbReference type="PANTHER" id="PTHR42760">
    <property type="entry name" value="SHORT-CHAIN DEHYDROGENASES/REDUCTASES FAMILY MEMBER"/>
    <property type="match status" value="1"/>
</dbReference>
<keyword evidence="4" id="KW-1185">Reference proteome</keyword>
<comment type="caution">
    <text evidence="3">The sequence shown here is derived from an EMBL/GenBank/DDBJ whole genome shotgun (WGS) entry which is preliminary data.</text>
</comment>
<dbReference type="InterPro" id="IPR036291">
    <property type="entry name" value="NAD(P)-bd_dom_sf"/>
</dbReference>
<dbReference type="RefSeq" id="WP_236338578.1">
    <property type="nucleotide sequence ID" value="NZ_CAKMMF010000002.1"/>
</dbReference>
<dbReference type="EC" id="1.1.1.100" evidence="3"/>
<dbReference type="EMBL" id="CAKMMF010000002">
    <property type="protein sequence ID" value="CAH1192871.1"/>
    <property type="molecule type" value="Genomic_DNA"/>
</dbReference>
<sequence length="273" mass="29352">MNKYSESFSLKGKSAIITGAVGILGQRFCHAFAEFGSNVIVVDIDEQAAVTLATELEDCYGVQAIGVKCNVADPKDVAEMVEISVKAMGDINILHNNAASKSTDLAAFLAPFEEYTLKQWQEVMSVNLDGVFLVAQAVGKQMIKQGIGGSIIQTASIYGVMAPDHRIYEGSYYMGRPITSPAVYSASKAGVIGLTRYLSTYWAQYGIRVNSITPGGVESGQNEEFQQRYSARVPLARMAKPDEMTGAVLYLASDASSYVTGQNIIVDGGLNAW</sequence>
<dbReference type="SUPFAM" id="SSF51735">
    <property type="entry name" value="NAD(P)-binding Rossmann-fold domains"/>
    <property type="match status" value="1"/>
</dbReference>
<evidence type="ECO:0000313" key="4">
    <source>
        <dbReference type="Proteomes" id="UP000838686"/>
    </source>
</evidence>
<evidence type="ECO:0000313" key="3">
    <source>
        <dbReference type="EMBL" id="CAH1192871.1"/>
    </source>
</evidence>
<evidence type="ECO:0000256" key="1">
    <source>
        <dbReference type="ARBA" id="ARBA00006484"/>
    </source>
</evidence>
<dbReference type="PANTHER" id="PTHR42760:SF133">
    <property type="entry name" value="3-OXOACYL-[ACYL-CARRIER-PROTEIN] REDUCTASE"/>
    <property type="match status" value="1"/>
</dbReference>
<proteinExistence type="inferred from homology"/>
<dbReference type="Gene3D" id="3.40.50.720">
    <property type="entry name" value="NAD(P)-binding Rossmann-like Domain"/>
    <property type="match status" value="1"/>
</dbReference>
<organism evidence="3 4">
    <name type="scientific">Paenibacillus plantiphilus</name>
    <dbReference type="NCBI Taxonomy" id="2905650"/>
    <lineage>
        <taxon>Bacteria</taxon>
        <taxon>Bacillati</taxon>
        <taxon>Bacillota</taxon>
        <taxon>Bacilli</taxon>
        <taxon>Bacillales</taxon>
        <taxon>Paenibacillaceae</taxon>
        <taxon>Paenibacillus</taxon>
    </lineage>
</organism>
<dbReference type="PRINTS" id="PR00081">
    <property type="entry name" value="GDHRDH"/>
</dbReference>
<dbReference type="Proteomes" id="UP000838686">
    <property type="component" value="Unassembled WGS sequence"/>
</dbReference>
<comment type="similarity">
    <text evidence="1">Belongs to the short-chain dehydrogenases/reductases (SDR) family.</text>
</comment>
<dbReference type="InterPro" id="IPR002347">
    <property type="entry name" value="SDR_fam"/>
</dbReference>